<dbReference type="InterPro" id="IPR025110">
    <property type="entry name" value="AMP-bd_C"/>
</dbReference>
<dbReference type="Gene3D" id="3.30.300.30">
    <property type="match status" value="1"/>
</dbReference>
<sequence length="530" mass="57345">MAATTFNLADLFEQAVDAWPDRDYLVVGDTRLTYAEMDARANQLAHHLAAQGIGPGDHVGIYALNCAEWVETLWAVFKLRAVWVNINYRYVEDELAYIFQNADLKALVVAPEFVDRVQGVRPHSPMLTHVLVMGPDYEAALAAQPPARDFGARSNDDIYILYTGGTTGMPKGVVWRHQDVLMALGGGIDLRSGHVMQDPSEFIEKGNAFAMTSLPTMPLMHGAAQWSVMGGSFTGNRIVLMDKFDAAEVWRLIEAERVNLLMITGDAMARPLMDEMTAHPDARDTSSMFAISSTAALFSQGLKDAFLDTFPNIVITDSIGSSEGGANGISMVTRGTPIQGGPTVTAIKETIVVDDDLNPIAPGTGQIGRLARSGNLPLGYYKDPEKTAATFVTAPDGKRYVIPGDFARLEADGTITLLGRGSVCINSGGEKIFPEEVENALKSHPAVFDAVVIGVPDDRFGETVAAVVQPRVGTAPSLEELQEHCRGHIAGYKVPRRLTMVDAIVRSPAGKPDYRWAKDTALADLDRLNS</sequence>
<accession>A0A6J7EZ81</accession>
<dbReference type="GO" id="GO:0016878">
    <property type="term" value="F:acid-thiol ligase activity"/>
    <property type="evidence" value="ECO:0007669"/>
    <property type="project" value="UniProtKB-ARBA"/>
</dbReference>
<dbReference type="InterPro" id="IPR042099">
    <property type="entry name" value="ANL_N_sf"/>
</dbReference>
<gene>
    <name evidence="3" type="ORF">UFOPK3376_02280</name>
</gene>
<protein>
    <submittedName>
        <fullName evidence="3">Unannotated protein</fullName>
    </submittedName>
</protein>
<evidence type="ECO:0000313" key="3">
    <source>
        <dbReference type="EMBL" id="CAB4886280.1"/>
    </source>
</evidence>
<name>A0A6J7EZ81_9ZZZZ</name>
<organism evidence="3">
    <name type="scientific">freshwater metagenome</name>
    <dbReference type="NCBI Taxonomy" id="449393"/>
    <lineage>
        <taxon>unclassified sequences</taxon>
        <taxon>metagenomes</taxon>
        <taxon>ecological metagenomes</taxon>
    </lineage>
</organism>
<dbReference type="EMBL" id="CAFBLP010000068">
    <property type="protein sequence ID" value="CAB4886280.1"/>
    <property type="molecule type" value="Genomic_DNA"/>
</dbReference>
<dbReference type="PROSITE" id="PS00455">
    <property type="entry name" value="AMP_BINDING"/>
    <property type="match status" value="1"/>
</dbReference>
<dbReference type="NCBIfam" id="NF005863">
    <property type="entry name" value="PRK07798.1"/>
    <property type="match status" value="1"/>
</dbReference>
<feature type="domain" description="AMP-binding enzyme C-terminal" evidence="2">
    <location>
        <begin position="436"/>
        <end position="511"/>
    </location>
</feature>
<reference evidence="3" key="1">
    <citation type="submission" date="2020-05" db="EMBL/GenBank/DDBJ databases">
        <authorList>
            <person name="Chiriac C."/>
            <person name="Salcher M."/>
            <person name="Ghai R."/>
            <person name="Kavagutti S V."/>
        </authorList>
    </citation>
    <scope>NUCLEOTIDE SEQUENCE</scope>
</reference>
<dbReference type="AlphaFoldDB" id="A0A6J7EZ81"/>
<dbReference type="InterPro" id="IPR050237">
    <property type="entry name" value="ATP-dep_AMP-bd_enzyme"/>
</dbReference>
<dbReference type="SUPFAM" id="SSF56801">
    <property type="entry name" value="Acetyl-CoA synthetase-like"/>
    <property type="match status" value="1"/>
</dbReference>
<dbReference type="InterPro" id="IPR000873">
    <property type="entry name" value="AMP-dep_synth/lig_dom"/>
</dbReference>
<feature type="domain" description="AMP-dependent synthetase/ligase" evidence="1">
    <location>
        <begin position="12"/>
        <end position="374"/>
    </location>
</feature>
<dbReference type="InterPro" id="IPR045851">
    <property type="entry name" value="AMP-bd_C_sf"/>
</dbReference>
<dbReference type="Pfam" id="PF13193">
    <property type="entry name" value="AMP-binding_C"/>
    <property type="match status" value="1"/>
</dbReference>
<proteinExistence type="predicted"/>
<dbReference type="PANTHER" id="PTHR43767:SF1">
    <property type="entry name" value="NONRIBOSOMAL PEPTIDE SYNTHASE PES1 (EUROFUNG)-RELATED"/>
    <property type="match status" value="1"/>
</dbReference>
<evidence type="ECO:0000259" key="2">
    <source>
        <dbReference type="Pfam" id="PF13193"/>
    </source>
</evidence>
<dbReference type="Pfam" id="PF00501">
    <property type="entry name" value="AMP-binding"/>
    <property type="match status" value="1"/>
</dbReference>
<dbReference type="Gene3D" id="3.40.50.12780">
    <property type="entry name" value="N-terminal domain of ligase-like"/>
    <property type="match status" value="1"/>
</dbReference>
<dbReference type="InterPro" id="IPR020845">
    <property type="entry name" value="AMP-binding_CS"/>
</dbReference>
<dbReference type="PANTHER" id="PTHR43767">
    <property type="entry name" value="LONG-CHAIN-FATTY-ACID--COA LIGASE"/>
    <property type="match status" value="1"/>
</dbReference>
<evidence type="ECO:0000259" key="1">
    <source>
        <dbReference type="Pfam" id="PF00501"/>
    </source>
</evidence>